<proteinExistence type="inferred from homology"/>
<keyword evidence="3 7" id="KW-0812">Transmembrane</keyword>
<evidence type="ECO:0000256" key="2">
    <source>
        <dbReference type="ARBA" id="ARBA00022475"/>
    </source>
</evidence>
<feature type="domain" description="ABC3 transporter permease C-terminal" evidence="8">
    <location>
        <begin position="725"/>
        <end position="841"/>
    </location>
</feature>
<evidence type="ECO:0000256" key="6">
    <source>
        <dbReference type="ARBA" id="ARBA00038076"/>
    </source>
</evidence>
<dbReference type="AlphaFoldDB" id="A0A5S4H932"/>
<organism evidence="10 11">
    <name type="scientific">Actinomadura geliboluensis</name>
    <dbReference type="NCBI Taxonomy" id="882440"/>
    <lineage>
        <taxon>Bacteria</taxon>
        <taxon>Bacillati</taxon>
        <taxon>Actinomycetota</taxon>
        <taxon>Actinomycetes</taxon>
        <taxon>Streptosporangiales</taxon>
        <taxon>Thermomonosporaceae</taxon>
        <taxon>Actinomadura</taxon>
    </lineage>
</organism>
<dbReference type="GO" id="GO:0022857">
    <property type="term" value="F:transmembrane transporter activity"/>
    <property type="evidence" value="ECO:0007669"/>
    <property type="project" value="TreeGrafter"/>
</dbReference>
<dbReference type="PANTHER" id="PTHR30572:SF4">
    <property type="entry name" value="ABC TRANSPORTER PERMEASE YTRF"/>
    <property type="match status" value="1"/>
</dbReference>
<feature type="domain" description="MacB-like periplasmic core" evidence="9">
    <location>
        <begin position="17"/>
        <end position="235"/>
    </location>
</feature>
<dbReference type="EMBL" id="VCKZ01000014">
    <property type="protein sequence ID" value="TMR41743.1"/>
    <property type="molecule type" value="Genomic_DNA"/>
</dbReference>
<sequence>MARLALRGLLAHKLRLGLTALAVILSVGFVSGTMILSATLDKSIGSAFSDLGRGTDAVVRTQRAVSTELGTDAPDRPVPASLLATIRSAPGVAKVHGEVTGFAGVVDKKGKIYGSPPQTGRDWNADPDLSPMRLKSGTGPRAADEIALDQNTADATGYKAGDRVQVVLASGVRTFTVSGIFQYGSSDALSALVVTAFQPQAAERLLMEHPGTYRQISVHAAPGVSQTELRDAIARVLPSGYEAVTGTKAIDEQTASVKDVLKMLRTFVLVFAFVAVFVGSFIIFNTFSMLVSQRTRELALLRAIGASRRQVTLMVMGEALGVGFLGSTIGLLAGGGLGLGLIALFGALDFGVPAGDLTLPPMAVLWSYAVGMLVTLVGAYLPASRAARIPPVAAMRDDAVAASGRSLRLRAIAGTIEAVAGAVVMAIGFGGSGDAALVIAGGGAAALFIGITTLSPIVSRPATRLLGWPFARIAGVTGRMSRENAQRNPRRTAATASALMIGLTLVSGVSVISASMVASTDRQVDEGLTADYRIDAPSSLTPLSTEVRDAVAKTPGVRDAIGVATAPFKLDGKASRATAGDAAGLVRLYRLRIEAGSSSLGPDQLLVNRKTADDKGWKVGSAVPGQYQDGTRATFRIAGIYADVKSVLETAPTIILGAGSYAEHYSDAQIDQIDIIKAPGTDAAAVERALRGTLDRWPNLDLKNREQIKEQYTASIDLLLRVVLVLLALSIVIAALGIVNTLALSVVERTREIGLLRAIGMQRGQVRRMIRFEAVVISTFGALLGLAVGVVIAVSIQNAAADEGMDVLSVPVGQLALYVLASALIGVVAAVWPARRASTMDVLRAIGSTE</sequence>
<dbReference type="PANTHER" id="PTHR30572">
    <property type="entry name" value="MEMBRANE COMPONENT OF TRANSPORTER-RELATED"/>
    <property type="match status" value="1"/>
</dbReference>
<feature type="transmembrane region" description="Helical" evidence="7">
    <location>
        <begin position="496"/>
        <end position="518"/>
    </location>
</feature>
<evidence type="ECO:0000259" key="8">
    <source>
        <dbReference type="Pfam" id="PF02687"/>
    </source>
</evidence>
<dbReference type="InterPro" id="IPR003838">
    <property type="entry name" value="ABC3_permease_C"/>
</dbReference>
<evidence type="ECO:0000256" key="5">
    <source>
        <dbReference type="ARBA" id="ARBA00023136"/>
    </source>
</evidence>
<feature type="transmembrane region" description="Helical" evidence="7">
    <location>
        <begin position="312"/>
        <end position="345"/>
    </location>
</feature>
<protein>
    <submittedName>
        <fullName evidence="10">ABC transporter permease</fullName>
    </submittedName>
</protein>
<comment type="caution">
    <text evidence="10">The sequence shown here is derived from an EMBL/GenBank/DDBJ whole genome shotgun (WGS) entry which is preliminary data.</text>
</comment>
<keyword evidence="2" id="KW-1003">Cell membrane</keyword>
<gene>
    <name evidence="10" type="ORF">ETD96_03950</name>
</gene>
<feature type="transmembrane region" description="Helical" evidence="7">
    <location>
        <begin position="407"/>
        <end position="429"/>
    </location>
</feature>
<keyword evidence="4 7" id="KW-1133">Transmembrane helix</keyword>
<dbReference type="Pfam" id="PF12704">
    <property type="entry name" value="MacB_PCD"/>
    <property type="match status" value="2"/>
</dbReference>
<dbReference type="RefSeq" id="WP_138634179.1">
    <property type="nucleotide sequence ID" value="NZ_VCKZ01000014.1"/>
</dbReference>
<feature type="transmembrane region" description="Helical" evidence="7">
    <location>
        <begin position="435"/>
        <end position="458"/>
    </location>
</feature>
<feature type="transmembrane region" description="Helical" evidence="7">
    <location>
        <begin position="718"/>
        <end position="747"/>
    </location>
</feature>
<feature type="domain" description="ABC3 transporter permease C-terminal" evidence="8">
    <location>
        <begin position="270"/>
        <end position="391"/>
    </location>
</feature>
<dbReference type="Proteomes" id="UP000305238">
    <property type="component" value="Unassembled WGS sequence"/>
</dbReference>
<evidence type="ECO:0000256" key="3">
    <source>
        <dbReference type="ARBA" id="ARBA00022692"/>
    </source>
</evidence>
<dbReference type="OrthoDB" id="9780560at2"/>
<dbReference type="InterPro" id="IPR025857">
    <property type="entry name" value="MacB_PCD"/>
</dbReference>
<dbReference type="InterPro" id="IPR050250">
    <property type="entry name" value="Macrolide_Exporter_MacB"/>
</dbReference>
<evidence type="ECO:0000313" key="10">
    <source>
        <dbReference type="EMBL" id="TMR41743.1"/>
    </source>
</evidence>
<keyword evidence="5 7" id="KW-0472">Membrane</keyword>
<dbReference type="GO" id="GO:0005886">
    <property type="term" value="C:plasma membrane"/>
    <property type="evidence" value="ECO:0007669"/>
    <property type="project" value="UniProtKB-SubCell"/>
</dbReference>
<comment type="subcellular location">
    <subcellularLocation>
        <location evidence="1">Cell membrane</location>
        <topology evidence="1">Multi-pass membrane protein</topology>
    </subcellularLocation>
</comment>
<accession>A0A5S4H932</accession>
<feature type="transmembrane region" description="Helical" evidence="7">
    <location>
        <begin position="815"/>
        <end position="834"/>
    </location>
</feature>
<feature type="transmembrane region" description="Helical" evidence="7">
    <location>
        <begin position="365"/>
        <end position="386"/>
    </location>
</feature>
<evidence type="ECO:0000313" key="11">
    <source>
        <dbReference type="Proteomes" id="UP000305238"/>
    </source>
</evidence>
<evidence type="ECO:0000259" key="9">
    <source>
        <dbReference type="Pfam" id="PF12704"/>
    </source>
</evidence>
<evidence type="ECO:0000256" key="4">
    <source>
        <dbReference type="ARBA" id="ARBA00022989"/>
    </source>
</evidence>
<keyword evidence="11" id="KW-1185">Reference proteome</keyword>
<comment type="similarity">
    <text evidence="6">Belongs to the ABC-4 integral membrane protein family.</text>
</comment>
<name>A0A5S4H932_9ACTN</name>
<dbReference type="Pfam" id="PF02687">
    <property type="entry name" value="FtsX"/>
    <property type="match status" value="2"/>
</dbReference>
<feature type="domain" description="MacB-like periplasmic core" evidence="9">
    <location>
        <begin position="492"/>
        <end position="691"/>
    </location>
</feature>
<feature type="transmembrane region" description="Helical" evidence="7">
    <location>
        <begin position="267"/>
        <end position="291"/>
    </location>
</feature>
<evidence type="ECO:0000256" key="7">
    <source>
        <dbReference type="SAM" id="Phobius"/>
    </source>
</evidence>
<reference evidence="10 11" key="1">
    <citation type="submission" date="2019-05" db="EMBL/GenBank/DDBJ databases">
        <title>Draft genome sequence of Actinomadura geliboluensis A8036.</title>
        <authorList>
            <person name="Saricaoglu S."/>
            <person name="Isik K."/>
        </authorList>
    </citation>
    <scope>NUCLEOTIDE SEQUENCE [LARGE SCALE GENOMIC DNA]</scope>
    <source>
        <strain evidence="10 11">A8036</strain>
    </source>
</reference>
<feature type="transmembrane region" description="Helical" evidence="7">
    <location>
        <begin position="772"/>
        <end position="795"/>
    </location>
</feature>
<evidence type="ECO:0000256" key="1">
    <source>
        <dbReference type="ARBA" id="ARBA00004651"/>
    </source>
</evidence>